<dbReference type="OrthoDB" id="7701509at2759"/>
<dbReference type="PaxDb" id="67767-A0A0J7K6A6"/>
<dbReference type="InterPro" id="IPR000477">
    <property type="entry name" value="RT_dom"/>
</dbReference>
<reference evidence="2 3" key="1">
    <citation type="submission" date="2015-04" db="EMBL/GenBank/DDBJ databases">
        <title>Lasius niger genome sequencing.</title>
        <authorList>
            <person name="Konorov E.A."/>
            <person name="Nikitin M.A."/>
            <person name="Kirill M.V."/>
            <person name="Chang P."/>
        </authorList>
    </citation>
    <scope>NUCLEOTIDE SEQUENCE [LARGE SCALE GENOMIC DNA]</scope>
    <source>
        <tissue evidence="2">Whole</tissue>
    </source>
</reference>
<dbReference type="PROSITE" id="PS50878">
    <property type="entry name" value="RT_POL"/>
    <property type="match status" value="1"/>
</dbReference>
<feature type="domain" description="Reverse transcriptase" evidence="1">
    <location>
        <begin position="1"/>
        <end position="186"/>
    </location>
</feature>
<dbReference type="PANTHER" id="PTHR19446">
    <property type="entry name" value="REVERSE TRANSCRIPTASES"/>
    <property type="match status" value="1"/>
</dbReference>
<dbReference type="GO" id="GO:0003964">
    <property type="term" value="F:RNA-directed DNA polymerase activity"/>
    <property type="evidence" value="ECO:0007669"/>
    <property type="project" value="UniProtKB-KW"/>
</dbReference>
<feature type="non-terminal residue" evidence="2">
    <location>
        <position position="186"/>
    </location>
</feature>
<sequence length="186" mass="21059">MYIQGTSVLTGKPIIETRRLVPSHQFGFRDKHSTIDQVHRITDVIEKALEDNKICATIFLDVAQAFDRVWHQGLEYKLEKYLPSQMAQILKSYISDRYFRVKQGEEYSGLREIAAGVPQGSVLGPVLYQLYTGDIPESSAVVTATFADDTALLATGKNIQIVTRKLQAAVTNITKWTNQWRIKLNE</sequence>
<organism evidence="2 3">
    <name type="scientific">Lasius niger</name>
    <name type="common">Black garden ant</name>
    <dbReference type="NCBI Taxonomy" id="67767"/>
    <lineage>
        <taxon>Eukaryota</taxon>
        <taxon>Metazoa</taxon>
        <taxon>Ecdysozoa</taxon>
        <taxon>Arthropoda</taxon>
        <taxon>Hexapoda</taxon>
        <taxon>Insecta</taxon>
        <taxon>Pterygota</taxon>
        <taxon>Neoptera</taxon>
        <taxon>Endopterygota</taxon>
        <taxon>Hymenoptera</taxon>
        <taxon>Apocrita</taxon>
        <taxon>Aculeata</taxon>
        <taxon>Formicoidea</taxon>
        <taxon>Formicidae</taxon>
        <taxon>Formicinae</taxon>
        <taxon>Lasius</taxon>
        <taxon>Lasius</taxon>
    </lineage>
</organism>
<dbReference type="Pfam" id="PF00078">
    <property type="entry name" value="RVT_1"/>
    <property type="match status" value="1"/>
</dbReference>
<proteinExistence type="predicted"/>
<accession>A0A0J7K6A6</accession>
<keyword evidence="2" id="KW-0548">Nucleotidyltransferase</keyword>
<keyword evidence="2" id="KW-0695">RNA-directed DNA polymerase</keyword>
<keyword evidence="2" id="KW-0808">Transferase</keyword>
<evidence type="ECO:0000313" key="2">
    <source>
        <dbReference type="EMBL" id="KMQ86018.1"/>
    </source>
</evidence>
<evidence type="ECO:0000259" key="1">
    <source>
        <dbReference type="PROSITE" id="PS50878"/>
    </source>
</evidence>
<protein>
    <submittedName>
        <fullName evidence="2">Rna-directed dna polymerase from mobile element jockey-like protein</fullName>
    </submittedName>
</protein>
<keyword evidence="3" id="KW-1185">Reference proteome</keyword>
<gene>
    <name evidence="2" type="ORF">RF55_15128</name>
</gene>
<dbReference type="EMBL" id="LBMM01012743">
    <property type="protein sequence ID" value="KMQ86018.1"/>
    <property type="molecule type" value="Genomic_DNA"/>
</dbReference>
<dbReference type="Proteomes" id="UP000036403">
    <property type="component" value="Unassembled WGS sequence"/>
</dbReference>
<dbReference type="AlphaFoldDB" id="A0A0J7K6A6"/>
<dbReference type="STRING" id="67767.A0A0J7K6A6"/>
<evidence type="ECO:0000313" key="3">
    <source>
        <dbReference type="Proteomes" id="UP000036403"/>
    </source>
</evidence>
<comment type="caution">
    <text evidence="2">The sequence shown here is derived from an EMBL/GenBank/DDBJ whole genome shotgun (WGS) entry which is preliminary data.</text>
</comment>
<name>A0A0J7K6A6_LASNI</name>